<dbReference type="EMBL" id="BNBO01000001">
    <property type="protein sequence ID" value="GHH59273.1"/>
    <property type="molecule type" value="Genomic_DNA"/>
</dbReference>
<feature type="compositionally biased region" description="Low complexity" evidence="1">
    <location>
        <begin position="33"/>
        <end position="48"/>
    </location>
</feature>
<reference evidence="2" key="1">
    <citation type="journal article" date="2014" name="Int. J. Syst. Evol. Microbiol.">
        <title>Complete genome sequence of Corynebacterium casei LMG S-19264T (=DSM 44701T), isolated from a smear-ripened cheese.</title>
        <authorList>
            <consortium name="US DOE Joint Genome Institute (JGI-PGF)"/>
            <person name="Walter F."/>
            <person name="Albersmeier A."/>
            <person name="Kalinowski J."/>
            <person name="Ruckert C."/>
        </authorList>
    </citation>
    <scope>NUCLEOTIDE SEQUENCE</scope>
    <source>
        <strain evidence="2">JCM 4646</strain>
    </source>
</reference>
<feature type="region of interest" description="Disordered" evidence="1">
    <location>
        <begin position="33"/>
        <end position="61"/>
    </location>
</feature>
<keyword evidence="3" id="KW-1185">Reference proteome</keyword>
<evidence type="ECO:0000313" key="3">
    <source>
        <dbReference type="Proteomes" id="UP000617734"/>
    </source>
</evidence>
<reference evidence="2" key="2">
    <citation type="submission" date="2020-09" db="EMBL/GenBank/DDBJ databases">
        <authorList>
            <person name="Sun Q."/>
            <person name="Ohkuma M."/>
        </authorList>
    </citation>
    <scope>NUCLEOTIDE SEQUENCE</scope>
    <source>
        <strain evidence="2">JCM 4646</strain>
    </source>
</reference>
<name>A0A919FBF1_9ACTN</name>
<gene>
    <name evidence="2" type="ORF">GCM10018781_02190</name>
</gene>
<evidence type="ECO:0000256" key="1">
    <source>
        <dbReference type="SAM" id="MobiDB-lite"/>
    </source>
</evidence>
<proteinExistence type="predicted"/>
<dbReference type="AlphaFoldDB" id="A0A919FBF1"/>
<comment type="caution">
    <text evidence="2">The sequence shown here is derived from an EMBL/GenBank/DDBJ whole genome shotgun (WGS) entry which is preliminary data.</text>
</comment>
<dbReference type="Proteomes" id="UP000617734">
    <property type="component" value="Unassembled WGS sequence"/>
</dbReference>
<sequence>MGYGGVLAGFRWGGFWWGGFWWGGRRRARWGPRWPVGPRPTTGHPTGPVMAPVGSGQARIP</sequence>
<organism evidence="2 3">
    <name type="scientific">Kitasatospora indigofera</name>
    <dbReference type="NCBI Taxonomy" id="67307"/>
    <lineage>
        <taxon>Bacteria</taxon>
        <taxon>Bacillati</taxon>
        <taxon>Actinomycetota</taxon>
        <taxon>Actinomycetes</taxon>
        <taxon>Kitasatosporales</taxon>
        <taxon>Streptomycetaceae</taxon>
        <taxon>Kitasatospora</taxon>
    </lineage>
</organism>
<protein>
    <submittedName>
        <fullName evidence="2">Uncharacterized protein</fullName>
    </submittedName>
</protein>
<evidence type="ECO:0000313" key="2">
    <source>
        <dbReference type="EMBL" id="GHH59273.1"/>
    </source>
</evidence>
<accession>A0A919FBF1</accession>